<keyword evidence="2" id="KW-1185">Reference proteome</keyword>
<dbReference type="OrthoDB" id="964886at2"/>
<gene>
    <name evidence="1" type="ORF">SD10_02990</name>
</gene>
<accession>A0A0E3V5W9</accession>
<dbReference type="Proteomes" id="UP000033054">
    <property type="component" value="Chromosome"/>
</dbReference>
<protein>
    <submittedName>
        <fullName evidence="1">Uncharacterized protein</fullName>
    </submittedName>
</protein>
<dbReference type="RefSeq" id="WP_046375617.1">
    <property type="nucleotide sequence ID" value="NZ_CP010429.1"/>
</dbReference>
<dbReference type="PATRIC" id="fig|1379870.5.peg.659"/>
<reference evidence="1 2" key="1">
    <citation type="journal article" date="2014" name="Curr. Microbiol.">
        <title>Spirosoma radiotolerans sp. nov., a gamma-radiation-resistant bacterium isolated from gamma ray-irradiated soil.</title>
        <authorList>
            <person name="Lee J.J."/>
            <person name="Srinivasan S."/>
            <person name="Lim S."/>
            <person name="Joe M."/>
            <person name="Im S."/>
            <person name="Bae S.I."/>
            <person name="Park K.R."/>
            <person name="Han J.H."/>
            <person name="Park S.H."/>
            <person name="Joo B.M."/>
            <person name="Park S.J."/>
            <person name="Kim M.K."/>
        </authorList>
    </citation>
    <scope>NUCLEOTIDE SEQUENCE [LARGE SCALE GENOMIC DNA]</scope>
    <source>
        <strain evidence="1 2">DG5A</strain>
    </source>
</reference>
<dbReference type="KEGG" id="srd:SD10_02990"/>
<dbReference type="EMBL" id="CP010429">
    <property type="protein sequence ID" value="AKD54021.1"/>
    <property type="molecule type" value="Genomic_DNA"/>
</dbReference>
<dbReference type="HOGENOM" id="CLU_1137469_0_0_10"/>
<evidence type="ECO:0000313" key="1">
    <source>
        <dbReference type="EMBL" id="AKD54021.1"/>
    </source>
</evidence>
<evidence type="ECO:0000313" key="2">
    <source>
        <dbReference type="Proteomes" id="UP000033054"/>
    </source>
</evidence>
<proteinExistence type="predicted"/>
<dbReference type="AlphaFoldDB" id="A0A0E3V5W9"/>
<sequence length="244" mass="27368">MNTLTPTAGYIVEVQYWEQPDQNTTRSFIDADLLTARQAAFHYAQTLAVKKSPAEVLTVEIHLVEFNNGQAETPFLAQVFKRRFHRSKRVLEPDTYTLNLTMEVSPEFDQLESPLALTIDPTAVDEAVETPEAIFDNVSGLVIEYEYYRSYGHPPGFGYAIVGILGPGDQHLLDQVVSEEGDADAAMTELVKRQKQTRFKLGLRLSFMLYDALGYAASLIGQYNNEYAATGEHLAFSVEFMPID</sequence>
<organism evidence="1 2">
    <name type="scientific">Spirosoma radiotolerans</name>
    <dbReference type="NCBI Taxonomy" id="1379870"/>
    <lineage>
        <taxon>Bacteria</taxon>
        <taxon>Pseudomonadati</taxon>
        <taxon>Bacteroidota</taxon>
        <taxon>Cytophagia</taxon>
        <taxon>Cytophagales</taxon>
        <taxon>Cytophagaceae</taxon>
        <taxon>Spirosoma</taxon>
    </lineage>
</organism>
<name>A0A0E3V5W9_9BACT</name>
<dbReference type="STRING" id="1379870.SD10_02990"/>